<dbReference type="InterPro" id="IPR028261">
    <property type="entry name" value="DPD_II"/>
</dbReference>
<evidence type="ECO:0000313" key="3">
    <source>
        <dbReference type="Proteomes" id="UP000198577"/>
    </source>
</evidence>
<feature type="domain" description="4Fe-4S ferredoxin-type" evidence="1">
    <location>
        <begin position="3"/>
        <end position="34"/>
    </location>
</feature>
<protein>
    <submittedName>
        <fullName evidence="2">Glutamate synthase (NADPH/NADH) small chain</fullName>
    </submittedName>
</protein>
<dbReference type="SUPFAM" id="SSF46548">
    <property type="entry name" value="alpha-helical ferredoxin"/>
    <property type="match status" value="1"/>
</dbReference>
<dbReference type="PROSITE" id="PS51379">
    <property type="entry name" value="4FE4S_FER_2"/>
    <property type="match status" value="1"/>
</dbReference>
<organism evidence="2 3">
    <name type="scientific">Caldicoprobacter faecalis</name>
    <dbReference type="NCBI Taxonomy" id="937334"/>
    <lineage>
        <taxon>Bacteria</taxon>
        <taxon>Bacillati</taxon>
        <taxon>Bacillota</taxon>
        <taxon>Clostridia</taxon>
        <taxon>Caldicoprobacterales</taxon>
        <taxon>Caldicoprobacteraceae</taxon>
        <taxon>Caldicoprobacter</taxon>
    </lineage>
</organism>
<evidence type="ECO:0000259" key="1">
    <source>
        <dbReference type="PROSITE" id="PS51379"/>
    </source>
</evidence>
<sequence length="54" mass="5969">MSKHVIEDAKRCLQCKSPMCSKGCPIDTPIRDAIHLLLESKIPETVSNKACLLC</sequence>
<proteinExistence type="predicted"/>
<dbReference type="Gene3D" id="1.10.1060.10">
    <property type="entry name" value="Alpha-helical ferredoxin"/>
    <property type="match status" value="1"/>
</dbReference>
<evidence type="ECO:0000313" key="2">
    <source>
        <dbReference type="EMBL" id="SFQ29649.1"/>
    </source>
</evidence>
<dbReference type="InterPro" id="IPR017896">
    <property type="entry name" value="4Fe4S_Fe-S-bd"/>
</dbReference>
<dbReference type="Proteomes" id="UP000198577">
    <property type="component" value="Unassembled WGS sequence"/>
</dbReference>
<accession>A0A1I5XCE3</accession>
<gene>
    <name evidence="2" type="ORF">SAMN05444406_12431</name>
</gene>
<keyword evidence="3" id="KW-1185">Reference proteome</keyword>
<dbReference type="STRING" id="937334.SAMN05444406_12431"/>
<name>A0A1I5XCE3_9FIRM</name>
<dbReference type="RefSeq" id="WP_084054714.1">
    <property type="nucleotide sequence ID" value="NZ_FOXR01000024.1"/>
</dbReference>
<dbReference type="Pfam" id="PF14691">
    <property type="entry name" value="Fer4_20"/>
    <property type="match status" value="1"/>
</dbReference>
<dbReference type="GO" id="GO:0051536">
    <property type="term" value="F:iron-sulfur cluster binding"/>
    <property type="evidence" value="ECO:0007669"/>
    <property type="project" value="InterPro"/>
</dbReference>
<dbReference type="OrthoDB" id="9803192at2"/>
<reference evidence="2 3" key="1">
    <citation type="submission" date="2016-10" db="EMBL/GenBank/DDBJ databases">
        <authorList>
            <person name="de Groot N.N."/>
        </authorList>
    </citation>
    <scope>NUCLEOTIDE SEQUENCE [LARGE SCALE GENOMIC DNA]</scope>
    <source>
        <strain evidence="2 3">DSM 20678</strain>
    </source>
</reference>
<dbReference type="AlphaFoldDB" id="A0A1I5XCE3"/>
<dbReference type="InterPro" id="IPR009051">
    <property type="entry name" value="Helical_ferredxn"/>
</dbReference>
<dbReference type="EMBL" id="FOXR01000024">
    <property type="protein sequence ID" value="SFQ29649.1"/>
    <property type="molecule type" value="Genomic_DNA"/>
</dbReference>